<evidence type="ECO:0000313" key="2">
    <source>
        <dbReference type="EMBL" id="TNV84946.1"/>
    </source>
</evidence>
<gene>
    <name evidence="2" type="ORF">FGO68_gene6043</name>
</gene>
<sequence length="93" mass="10785">MIKFTYNSGQAKPSLRPNLLRDDNDVSPTGLRYSEVEQELINEHIKLKESISQIKGGPSRQAQSSYSLAQTQRELLKKKESKEINQLRMYQFQ</sequence>
<evidence type="ECO:0000313" key="3">
    <source>
        <dbReference type="Proteomes" id="UP000785679"/>
    </source>
</evidence>
<name>A0A8J8P048_HALGN</name>
<accession>A0A8J8P048</accession>
<protein>
    <submittedName>
        <fullName evidence="2">Uncharacterized protein</fullName>
    </submittedName>
</protein>
<feature type="compositionally biased region" description="Polar residues" evidence="1">
    <location>
        <begin position="1"/>
        <end position="11"/>
    </location>
</feature>
<keyword evidence="3" id="KW-1185">Reference proteome</keyword>
<feature type="region of interest" description="Disordered" evidence="1">
    <location>
        <begin position="1"/>
        <end position="27"/>
    </location>
</feature>
<evidence type="ECO:0000256" key="1">
    <source>
        <dbReference type="SAM" id="MobiDB-lite"/>
    </source>
</evidence>
<dbReference type="EMBL" id="RRYP01002287">
    <property type="protein sequence ID" value="TNV84946.1"/>
    <property type="molecule type" value="Genomic_DNA"/>
</dbReference>
<dbReference type="AlphaFoldDB" id="A0A8J8P048"/>
<comment type="caution">
    <text evidence="2">The sequence shown here is derived from an EMBL/GenBank/DDBJ whole genome shotgun (WGS) entry which is preliminary data.</text>
</comment>
<reference evidence="2" key="1">
    <citation type="submission" date="2019-06" db="EMBL/GenBank/DDBJ databases">
        <authorList>
            <person name="Zheng W."/>
        </authorList>
    </citation>
    <scope>NUCLEOTIDE SEQUENCE</scope>
    <source>
        <strain evidence="2">QDHG01</strain>
    </source>
</reference>
<proteinExistence type="predicted"/>
<dbReference type="Proteomes" id="UP000785679">
    <property type="component" value="Unassembled WGS sequence"/>
</dbReference>
<organism evidence="2 3">
    <name type="scientific">Halteria grandinella</name>
    <dbReference type="NCBI Taxonomy" id="5974"/>
    <lineage>
        <taxon>Eukaryota</taxon>
        <taxon>Sar</taxon>
        <taxon>Alveolata</taxon>
        <taxon>Ciliophora</taxon>
        <taxon>Intramacronucleata</taxon>
        <taxon>Spirotrichea</taxon>
        <taxon>Stichotrichia</taxon>
        <taxon>Sporadotrichida</taxon>
        <taxon>Halteriidae</taxon>
        <taxon>Halteria</taxon>
    </lineage>
</organism>